<feature type="signal peptide" evidence="1">
    <location>
        <begin position="1"/>
        <end position="17"/>
    </location>
</feature>
<organism evidence="4 6">
    <name type="scientific">Phytophthora rubi</name>
    <dbReference type="NCBI Taxonomy" id="129364"/>
    <lineage>
        <taxon>Eukaryota</taxon>
        <taxon>Sar</taxon>
        <taxon>Stramenopiles</taxon>
        <taxon>Oomycota</taxon>
        <taxon>Peronosporomycetes</taxon>
        <taxon>Peronosporales</taxon>
        <taxon>Peronosporaceae</taxon>
        <taxon>Phytophthora</taxon>
    </lineage>
</organism>
<dbReference type="Proteomes" id="UP000434957">
    <property type="component" value="Unassembled WGS sequence"/>
</dbReference>
<evidence type="ECO:0000313" key="3">
    <source>
        <dbReference type="EMBL" id="KAE8995973.1"/>
    </source>
</evidence>
<dbReference type="EMBL" id="QXFT01001947">
    <property type="protein sequence ID" value="KAE9306985.1"/>
    <property type="molecule type" value="Genomic_DNA"/>
</dbReference>
<protein>
    <recommendedName>
        <fullName evidence="8">Secreted protein</fullName>
    </recommendedName>
</protein>
<evidence type="ECO:0000313" key="6">
    <source>
        <dbReference type="Proteomes" id="UP000434957"/>
    </source>
</evidence>
<dbReference type="Proteomes" id="UP000429607">
    <property type="component" value="Unassembled WGS sequence"/>
</dbReference>
<reference evidence="4 6" key="1">
    <citation type="submission" date="2018-08" db="EMBL/GenBank/DDBJ databases">
        <title>Genomic investigation of the strawberry pathogen Phytophthora fragariae indicates pathogenicity is determined by transcriptional variation in three key races.</title>
        <authorList>
            <person name="Adams T.M."/>
            <person name="Armitage A.D."/>
            <person name="Sobczyk M.K."/>
            <person name="Bates H.J."/>
            <person name="Dunwell J.M."/>
            <person name="Nellist C.F."/>
            <person name="Harrison R.J."/>
        </authorList>
    </citation>
    <scope>NUCLEOTIDE SEQUENCE [LARGE SCALE GENOMIC DNA]</scope>
    <source>
        <strain evidence="3 5">SCRP249</strain>
        <strain evidence="2 7">SCRP324</strain>
        <strain evidence="4 6">SCRP333</strain>
    </source>
</reference>
<keyword evidence="6" id="KW-1185">Reference proteome</keyword>
<evidence type="ECO:0008006" key="8">
    <source>
        <dbReference type="Google" id="ProtNLM"/>
    </source>
</evidence>
<feature type="chain" id="PRO_5036167393" description="Secreted protein" evidence="1">
    <location>
        <begin position="18"/>
        <end position="64"/>
    </location>
</feature>
<dbReference type="AlphaFoldDB" id="A0A6A4DJT8"/>
<comment type="caution">
    <text evidence="4">The sequence shown here is derived from an EMBL/GenBank/DDBJ whole genome shotgun (WGS) entry which is preliminary data.</text>
</comment>
<evidence type="ECO:0000313" key="7">
    <source>
        <dbReference type="Proteomes" id="UP000435112"/>
    </source>
</evidence>
<sequence>MQLAKCVVVWVRGVVSASCSSCAPQSISQLNCSSANLPVPVPSGIQERCVTRRVFPARCFVKSS</sequence>
<gene>
    <name evidence="3" type="ORF">PR001_g19984</name>
    <name evidence="2" type="ORF">PR002_g20526</name>
    <name evidence="4" type="ORF">PR003_g21112</name>
</gene>
<evidence type="ECO:0000313" key="4">
    <source>
        <dbReference type="EMBL" id="KAE9306985.1"/>
    </source>
</evidence>
<evidence type="ECO:0000256" key="1">
    <source>
        <dbReference type="SAM" id="SignalP"/>
    </source>
</evidence>
<dbReference type="Proteomes" id="UP000435112">
    <property type="component" value="Unassembled WGS sequence"/>
</dbReference>
<accession>A0A6A4DJT8</accession>
<dbReference type="EMBL" id="QXFU01001968">
    <property type="protein sequence ID" value="KAE8992497.1"/>
    <property type="molecule type" value="Genomic_DNA"/>
</dbReference>
<proteinExistence type="predicted"/>
<evidence type="ECO:0000313" key="5">
    <source>
        <dbReference type="Proteomes" id="UP000429607"/>
    </source>
</evidence>
<evidence type="ECO:0000313" key="2">
    <source>
        <dbReference type="EMBL" id="KAE8992497.1"/>
    </source>
</evidence>
<name>A0A6A4DJT8_9STRA</name>
<dbReference type="OrthoDB" id="10303224at2759"/>
<keyword evidence="1" id="KW-0732">Signal</keyword>
<dbReference type="EMBL" id="QXFV01001917">
    <property type="protein sequence ID" value="KAE8995973.1"/>
    <property type="molecule type" value="Genomic_DNA"/>
</dbReference>